<comment type="similarity">
    <text evidence="1">Belongs to the N(4)/N(6)-methyltransferase family.</text>
</comment>
<keyword evidence="4 10" id="KW-0808">Transferase</keyword>
<dbReference type="EMBL" id="JAUMKJ010000031">
    <property type="protein sequence ID" value="MDO3679818.1"/>
    <property type="molecule type" value="Genomic_DNA"/>
</dbReference>
<reference evidence="10" key="1">
    <citation type="submission" date="2023-07" db="EMBL/GenBank/DDBJ databases">
        <authorList>
            <person name="Aktuganov G."/>
            <person name="Boyko T."/>
            <person name="Delegan Y."/>
            <person name="Galimzianova N."/>
            <person name="Gilvanova E."/>
            <person name="Korobov V."/>
            <person name="Kuzmina L."/>
            <person name="Melentiev A."/>
            <person name="Milman P."/>
            <person name="Ryabova A."/>
            <person name="Stupak E."/>
            <person name="Yasakov T."/>
            <person name="Zharikova N."/>
            <person name="Zhurenko E."/>
        </authorList>
    </citation>
    <scope>NUCLEOTIDE SEQUENCE</scope>
    <source>
        <strain evidence="10">IB-739</strain>
    </source>
</reference>
<evidence type="ECO:0000256" key="1">
    <source>
        <dbReference type="ARBA" id="ARBA00006594"/>
    </source>
</evidence>
<dbReference type="GO" id="GO:0032259">
    <property type="term" value="P:methylation"/>
    <property type="evidence" value="ECO:0007669"/>
    <property type="project" value="UniProtKB-KW"/>
</dbReference>
<dbReference type="PRINTS" id="PR00507">
    <property type="entry name" value="N12N6MTFRASE"/>
</dbReference>
<proteinExistence type="inferred from homology"/>
<dbReference type="Pfam" id="PF12161">
    <property type="entry name" value="HsdM_N"/>
    <property type="match status" value="1"/>
</dbReference>
<dbReference type="Gene3D" id="1.20.1260.30">
    <property type="match status" value="1"/>
</dbReference>
<dbReference type="Proteomes" id="UP001168883">
    <property type="component" value="Unassembled WGS sequence"/>
</dbReference>
<dbReference type="EC" id="2.1.1.72" evidence="2"/>
<evidence type="ECO:0000256" key="3">
    <source>
        <dbReference type="ARBA" id="ARBA00022603"/>
    </source>
</evidence>
<dbReference type="InterPro" id="IPR002052">
    <property type="entry name" value="DNA_methylase_N6_adenine_CS"/>
</dbReference>
<keyword evidence="11" id="KW-1185">Reference proteome</keyword>
<dbReference type="Pfam" id="PF02384">
    <property type="entry name" value="N6_Mtase"/>
    <property type="match status" value="1"/>
</dbReference>
<evidence type="ECO:0000313" key="11">
    <source>
        <dbReference type="Proteomes" id="UP001168883"/>
    </source>
</evidence>
<evidence type="ECO:0000256" key="5">
    <source>
        <dbReference type="ARBA" id="ARBA00022691"/>
    </source>
</evidence>
<evidence type="ECO:0000256" key="4">
    <source>
        <dbReference type="ARBA" id="ARBA00022679"/>
    </source>
</evidence>
<dbReference type="InterPro" id="IPR022749">
    <property type="entry name" value="D12N6_MeTrfase_N"/>
</dbReference>
<feature type="domain" description="N6 adenine-specific DNA methyltransferase N-terminal" evidence="9">
    <location>
        <begin position="10"/>
        <end position="118"/>
    </location>
</feature>
<dbReference type="GO" id="GO:0008168">
    <property type="term" value="F:methyltransferase activity"/>
    <property type="evidence" value="ECO:0007669"/>
    <property type="project" value="UniProtKB-KW"/>
</dbReference>
<dbReference type="InterPro" id="IPR052916">
    <property type="entry name" value="Type-I_RE_MTase_Subunit"/>
</dbReference>
<protein>
    <recommendedName>
        <fullName evidence="2">site-specific DNA-methyltransferase (adenine-specific)</fullName>
        <ecNumber evidence="2">2.1.1.72</ecNumber>
    </recommendedName>
</protein>
<dbReference type="SUPFAM" id="SSF53335">
    <property type="entry name" value="S-adenosyl-L-methionine-dependent methyltransferases"/>
    <property type="match status" value="1"/>
</dbReference>
<dbReference type="InterPro" id="IPR038333">
    <property type="entry name" value="T1MK-like_N_sf"/>
</dbReference>
<evidence type="ECO:0000256" key="7">
    <source>
        <dbReference type="ARBA" id="ARBA00047942"/>
    </source>
</evidence>
<dbReference type="InterPro" id="IPR029063">
    <property type="entry name" value="SAM-dependent_MTases_sf"/>
</dbReference>
<evidence type="ECO:0000256" key="2">
    <source>
        <dbReference type="ARBA" id="ARBA00011900"/>
    </source>
</evidence>
<evidence type="ECO:0000259" key="9">
    <source>
        <dbReference type="Pfam" id="PF12161"/>
    </source>
</evidence>
<feature type="domain" description="DNA methylase adenine-specific" evidence="8">
    <location>
        <begin position="147"/>
        <end position="457"/>
    </location>
</feature>
<accession>A0ABT8VFQ1</accession>
<dbReference type="InterPro" id="IPR003356">
    <property type="entry name" value="DNA_methylase_A-5"/>
</dbReference>
<keyword evidence="6" id="KW-0680">Restriction system</keyword>
<evidence type="ECO:0000256" key="6">
    <source>
        <dbReference type="ARBA" id="ARBA00022747"/>
    </source>
</evidence>
<sequence>MAKEKLVTSLEDKLWAAADKLRGSIASSKYKDIVLGIIFLKYISDRFDKRYKELIAEGDGFENDRDEYDRFNVFYVPEKARWKNIIENAAKPNIGQIIDEAFIAIEKENKKLAGVLPKIYSGTDIDQRRVGEAVMVFENSDTLLIEEDALGRVYEYFLGKFAFMLGQGGGEFYTPSSVVKLLVEMIEPYEGTIYDPCCGSGGMFVQAQKFVKAHGGNAFKLSIYGQELNAETRRLAMMNLAIRGIEANLGNIHDDTFHGDQFKDEKFDYILANPPFNISDWGQESLLNDGRWKWGIPAKGNANYAWLSHMLTKLKPSKGVAGIILANGSLSSQTSGEGNIRAKFIEDDLVDCIVALPDKLFFTTGIPVCLWFLRRGKKRKGEVLFIDARDKGKMISRKLRELEEADISLISKTYHNWLNNEGYQDEVGFCKSATLEEIQKHDNVLTPGRYVGVKEIIDDEPFEEKMEKLVSELADLMSESSVLDEKIKKSLGAIGYEKI</sequence>
<gene>
    <name evidence="10" type="ORF">Q3C12_22660</name>
</gene>
<comment type="caution">
    <text evidence="10">The sequence shown here is derived from an EMBL/GenBank/DDBJ whole genome shotgun (WGS) entry which is preliminary data.</text>
</comment>
<keyword evidence="3 10" id="KW-0489">Methyltransferase</keyword>
<organism evidence="10 11">
    <name type="scientific">Paenibacillus ehimensis</name>
    <dbReference type="NCBI Taxonomy" id="79264"/>
    <lineage>
        <taxon>Bacteria</taxon>
        <taxon>Bacillati</taxon>
        <taxon>Bacillota</taxon>
        <taxon>Bacilli</taxon>
        <taxon>Bacillales</taxon>
        <taxon>Paenibacillaceae</taxon>
        <taxon>Paenibacillus</taxon>
    </lineage>
</organism>
<dbReference type="RefSeq" id="WP_302880069.1">
    <property type="nucleotide sequence ID" value="NZ_JAUMKJ010000031.1"/>
</dbReference>
<comment type="catalytic activity">
    <reaction evidence="7">
        <text>a 2'-deoxyadenosine in DNA + S-adenosyl-L-methionine = an N(6)-methyl-2'-deoxyadenosine in DNA + S-adenosyl-L-homocysteine + H(+)</text>
        <dbReference type="Rhea" id="RHEA:15197"/>
        <dbReference type="Rhea" id="RHEA-COMP:12418"/>
        <dbReference type="Rhea" id="RHEA-COMP:12419"/>
        <dbReference type="ChEBI" id="CHEBI:15378"/>
        <dbReference type="ChEBI" id="CHEBI:57856"/>
        <dbReference type="ChEBI" id="CHEBI:59789"/>
        <dbReference type="ChEBI" id="CHEBI:90615"/>
        <dbReference type="ChEBI" id="CHEBI:90616"/>
        <dbReference type="EC" id="2.1.1.72"/>
    </reaction>
</comment>
<evidence type="ECO:0000259" key="8">
    <source>
        <dbReference type="Pfam" id="PF02384"/>
    </source>
</evidence>
<dbReference type="PANTHER" id="PTHR42998">
    <property type="entry name" value="TYPE I RESTRICTION ENZYME HINDVIIP M PROTEIN-RELATED"/>
    <property type="match status" value="1"/>
</dbReference>
<dbReference type="Gene3D" id="3.40.50.150">
    <property type="entry name" value="Vaccinia Virus protein VP39"/>
    <property type="match status" value="1"/>
</dbReference>
<evidence type="ECO:0000313" key="10">
    <source>
        <dbReference type="EMBL" id="MDO3679818.1"/>
    </source>
</evidence>
<name>A0ABT8VFQ1_9BACL</name>
<keyword evidence="5" id="KW-0949">S-adenosyl-L-methionine</keyword>
<dbReference type="PROSITE" id="PS00092">
    <property type="entry name" value="N6_MTASE"/>
    <property type="match status" value="1"/>
</dbReference>
<dbReference type="CDD" id="cd02440">
    <property type="entry name" value="AdoMet_MTases"/>
    <property type="match status" value="1"/>
</dbReference>
<dbReference type="PANTHER" id="PTHR42998:SF1">
    <property type="entry name" value="TYPE I RESTRICTION ENZYME HINDI METHYLASE SUBUNIT"/>
    <property type="match status" value="1"/>
</dbReference>